<keyword evidence="12" id="KW-1185">Reference proteome</keyword>
<dbReference type="GO" id="GO:0006465">
    <property type="term" value="P:signal peptide processing"/>
    <property type="evidence" value="ECO:0007669"/>
    <property type="project" value="InterPro"/>
</dbReference>
<dbReference type="InterPro" id="IPR019758">
    <property type="entry name" value="Pept_S26A_signal_pept_1_CS"/>
</dbReference>
<accession>A0A1U7HTN9</accession>
<dbReference type="SUPFAM" id="SSF51306">
    <property type="entry name" value="LexA/Signal peptidase"/>
    <property type="match status" value="1"/>
</dbReference>
<sequence>MTSKESNSPESFWLRVWHNQKENLILILIALVLAFLIRTFVAEPRYIPSDSMLPTLHMGDRLVVEKVSYWLHPPMTGDIIVFEPPPKLQTMGYAKDQAFIKRVIGKPGDIVAVANGKVYLNNQPLTEDYIAEPPKYQWGPQQVAENEFFVMGDNRNDSNDSHVWGFLPRENIIGHACFRFWPLKRSGFV</sequence>
<proteinExistence type="inferred from homology"/>
<keyword evidence="5 8" id="KW-0645">Protease</keyword>
<protein>
    <recommendedName>
        <fullName evidence="4 8">Signal peptidase I</fullName>
        <ecNumber evidence="4 8">3.4.21.89</ecNumber>
    </recommendedName>
</protein>
<dbReference type="NCBIfam" id="TIGR02227">
    <property type="entry name" value="sigpep_I_bact"/>
    <property type="match status" value="1"/>
</dbReference>
<feature type="domain" description="Peptidase S26" evidence="10">
    <location>
        <begin position="22"/>
        <end position="181"/>
    </location>
</feature>
<dbReference type="GO" id="GO:0009003">
    <property type="term" value="F:signal peptidase activity"/>
    <property type="evidence" value="ECO:0007669"/>
    <property type="project" value="UniProtKB-EC"/>
</dbReference>
<dbReference type="GO" id="GO:0005886">
    <property type="term" value="C:plasma membrane"/>
    <property type="evidence" value="ECO:0007669"/>
    <property type="project" value="UniProtKB-SubCell"/>
</dbReference>
<dbReference type="InterPro" id="IPR019533">
    <property type="entry name" value="Peptidase_S26"/>
</dbReference>
<comment type="caution">
    <text evidence="11">The sequence shown here is derived from an EMBL/GenBank/DDBJ whole genome shotgun (WGS) entry which is preliminary data.</text>
</comment>
<keyword evidence="6 8" id="KW-0378">Hydrolase</keyword>
<dbReference type="OrthoDB" id="9802919at2"/>
<dbReference type="InterPro" id="IPR000223">
    <property type="entry name" value="Pept_S26A_signal_pept_1"/>
</dbReference>
<evidence type="ECO:0000256" key="1">
    <source>
        <dbReference type="ARBA" id="ARBA00000677"/>
    </source>
</evidence>
<evidence type="ECO:0000313" key="11">
    <source>
        <dbReference type="EMBL" id="OKH26963.1"/>
    </source>
</evidence>
<evidence type="ECO:0000256" key="4">
    <source>
        <dbReference type="ARBA" id="ARBA00013208"/>
    </source>
</evidence>
<dbReference type="RefSeq" id="WP_015188819.1">
    <property type="nucleotide sequence ID" value="NZ_CAWMVK010000041.1"/>
</dbReference>
<evidence type="ECO:0000256" key="2">
    <source>
        <dbReference type="ARBA" id="ARBA00004401"/>
    </source>
</evidence>
<dbReference type="PROSITE" id="PS00501">
    <property type="entry name" value="SPASE_I_1"/>
    <property type="match status" value="1"/>
</dbReference>
<evidence type="ECO:0000256" key="5">
    <source>
        <dbReference type="ARBA" id="ARBA00022670"/>
    </source>
</evidence>
<keyword evidence="8" id="KW-0472">Membrane</keyword>
<comment type="subcellular location">
    <subcellularLocation>
        <location evidence="2">Cell membrane</location>
        <topology evidence="2">Single-pass type II membrane protein</topology>
    </subcellularLocation>
    <subcellularLocation>
        <location evidence="9">Membrane</location>
        <topology evidence="9">Single-pass type II membrane protein</topology>
    </subcellularLocation>
</comment>
<dbReference type="PANTHER" id="PTHR43390:SF1">
    <property type="entry name" value="CHLOROPLAST PROCESSING PEPTIDASE"/>
    <property type="match status" value="1"/>
</dbReference>
<keyword evidence="8" id="KW-0812">Transmembrane</keyword>
<dbReference type="Proteomes" id="UP000185984">
    <property type="component" value="Unassembled WGS sequence"/>
</dbReference>
<organism evidence="11 12">
    <name type="scientific">Chroogloeocystis siderophila 5.2 s.c.1</name>
    <dbReference type="NCBI Taxonomy" id="247279"/>
    <lineage>
        <taxon>Bacteria</taxon>
        <taxon>Bacillati</taxon>
        <taxon>Cyanobacteriota</taxon>
        <taxon>Cyanophyceae</taxon>
        <taxon>Oscillatoriophycideae</taxon>
        <taxon>Chroococcales</taxon>
        <taxon>Chroococcaceae</taxon>
        <taxon>Chroogloeocystis</taxon>
    </lineage>
</organism>
<dbReference type="InterPro" id="IPR019756">
    <property type="entry name" value="Pept_S26A_signal_pept_1_Ser-AS"/>
</dbReference>
<feature type="active site" evidence="7">
    <location>
        <position position="101"/>
    </location>
</feature>
<comment type="similarity">
    <text evidence="3 9">Belongs to the peptidase S26 family.</text>
</comment>
<dbReference type="GO" id="GO:0004252">
    <property type="term" value="F:serine-type endopeptidase activity"/>
    <property type="evidence" value="ECO:0007669"/>
    <property type="project" value="InterPro"/>
</dbReference>
<dbReference type="Gene3D" id="2.10.109.10">
    <property type="entry name" value="Umud Fragment, subunit A"/>
    <property type="match status" value="1"/>
</dbReference>
<evidence type="ECO:0000313" key="12">
    <source>
        <dbReference type="Proteomes" id="UP000185984"/>
    </source>
</evidence>
<feature type="active site" evidence="7">
    <location>
        <position position="51"/>
    </location>
</feature>
<comment type="catalytic activity">
    <reaction evidence="1 8">
        <text>Cleavage of hydrophobic, N-terminal signal or leader sequences from secreted and periplasmic proteins.</text>
        <dbReference type="EC" id="3.4.21.89"/>
    </reaction>
</comment>
<dbReference type="EC" id="3.4.21.89" evidence="4 8"/>
<evidence type="ECO:0000256" key="6">
    <source>
        <dbReference type="ARBA" id="ARBA00022801"/>
    </source>
</evidence>
<feature type="transmembrane region" description="Helical" evidence="8">
    <location>
        <begin position="24"/>
        <end position="41"/>
    </location>
</feature>
<evidence type="ECO:0000256" key="7">
    <source>
        <dbReference type="PIRSR" id="PIRSR600223-1"/>
    </source>
</evidence>
<dbReference type="PROSITE" id="PS00761">
    <property type="entry name" value="SPASE_I_3"/>
    <property type="match status" value="1"/>
</dbReference>
<evidence type="ECO:0000256" key="8">
    <source>
        <dbReference type="RuleBase" id="RU003993"/>
    </source>
</evidence>
<evidence type="ECO:0000256" key="3">
    <source>
        <dbReference type="ARBA" id="ARBA00009370"/>
    </source>
</evidence>
<dbReference type="InterPro" id="IPR036286">
    <property type="entry name" value="LexA/Signal_pep-like_sf"/>
</dbReference>
<reference evidence="11 12" key="1">
    <citation type="submission" date="2016-11" db="EMBL/GenBank/DDBJ databases">
        <title>Draft Genome Sequences of Nine Cyanobacterial Strains from Diverse Habitats.</title>
        <authorList>
            <person name="Zhu T."/>
            <person name="Hou S."/>
            <person name="Lu X."/>
            <person name="Hess W.R."/>
        </authorList>
    </citation>
    <scope>NUCLEOTIDE SEQUENCE [LARGE SCALE GENOMIC DNA]</scope>
    <source>
        <strain evidence="11 12">5.2 s.c.1</strain>
    </source>
</reference>
<evidence type="ECO:0000259" key="10">
    <source>
        <dbReference type="Pfam" id="PF10502"/>
    </source>
</evidence>
<gene>
    <name evidence="11" type="ORF">NIES1031_09520</name>
</gene>
<dbReference type="AlphaFoldDB" id="A0A1U7HTN9"/>
<dbReference type="EMBL" id="MRCC01000007">
    <property type="protein sequence ID" value="OKH26963.1"/>
    <property type="molecule type" value="Genomic_DNA"/>
</dbReference>
<dbReference type="PANTHER" id="PTHR43390">
    <property type="entry name" value="SIGNAL PEPTIDASE I"/>
    <property type="match status" value="1"/>
</dbReference>
<dbReference type="Pfam" id="PF10502">
    <property type="entry name" value="Peptidase_S26"/>
    <property type="match status" value="1"/>
</dbReference>
<dbReference type="InterPro" id="IPR019757">
    <property type="entry name" value="Pept_S26A_signal_pept_1_Lys-AS"/>
</dbReference>
<dbReference type="PRINTS" id="PR00727">
    <property type="entry name" value="LEADERPTASE"/>
</dbReference>
<dbReference type="PROSITE" id="PS00760">
    <property type="entry name" value="SPASE_I_2"/>
    <property type="match status" value="1"/>
</dbReference>
<dbReference type="CDD" id="cd06530">
    <property type="entry name" value="S26_SPase_I"/>
    <property type="match status" value="1"/>
</dbReference>
<dbReference type="STRING" id="247279.NIES1031_09520"/>
<keyword evidence="8" id="KW-1133">Transmembrane helix</keyword>
<evidence type="ECO:0000256" key="9">
    <source>
        <dbReference type="RuleBase" id="RU362042"/>
    </source>
</evidence>
<name>A0A1U7HTN9_9CHRO</name>